<keyword evidence="1" id="KW-1133">Transmembrane helix</keyword>
<gene>
    <name evidence="2" type="primary">PmlGA01_050015800</name>
    <name evidence="2" type="ORF">PMLGA01_050015800</name>
</gene>
<dbReference type="AlphaFoldDB" id="A0A1C3KLQ5"/>
<evidence type="ECO:0000256" key="1">
    <source>
        <dbReference type="SAM" id="Phobius"/>
    </source>
</evidence>
<accession>A0A1C3KLQ5</accession>
<reference evidence="2 3" key="1">
    <citation type="submission" date="2016-06" db="EMBL/GenBank/DDBJ databases">
        <authorList>
            <consortium name="Pathogen Informatics"/>
        </authorList>
    </citation>
    <scope>NUCLEOTIDE SEQUENCE [LARGE SCALE GENOMIC DNA]</scope>
    <source>
        <strain evidence="2">PmlGA01</strain>
    </source>
</reference>
<sequence>MTEGRHRKENVKNPVDYMLLFISYIIIWSILFVYCFIRKIKEFYKLQIYFKLLFLRNIVQGFFNKCTITHVKKLYKNIFLSFLAFLKNENNSTILLSKQISKVPKHIYIVLKMSDIIILHKKKLMNYILNILIYLYELKVQYVTIYVADHFFNSLFYDNLTQGLCGHNFYMNRVIQSTRQVSRNITNRSTCTCRGFNSSNCTTANDANSDRTSNSCTTSNCANCGWTSNRCSTSNCNCPQCDAHGAPDEFIITKMSCPVNNFSSQKGRRKFSKMYCTYENFSLHLKFMNKYFSHDKLINIAEHSNITSEGELIAENFLLNTNKSIENVLRKMFDLDKKEFYDKNENFLKQIWYVFYYFPKEVMGAFFCKFKYFYCLFKQKIASLFSKIFEFVKMDFSFFRRLIAQKFSQNKWKKILHGQTKWSNGMMDTSKHLTENGSIDIRKEERQTADKHPPAQAKSTYLSSSLNISSIQKNWTPNYNTHDELFESCLLQNDDKSVEIIKDFINNNIPLYVKPIYIDVFRNNFNALYNYIPVDVVISLRIGLIDYLLSTLICYKTKKNVPKKNCIKFLFEYFSSFVFLYNIIHPFEKNGIQPWVLSDAEIYEFFSYNINSVKKAIMYYSSSMQRHGR</sequence>
<feature type="transmembrane region" description="Helical" evidence="1">
    <location>
        <begin position="17"/>
        <end position="37"/>
    </location>
</feature>
<organism evidence="2 3">
    <name type="scientific">Plasmodium malariae</name>
    <dbReference type="NCBI Taxonomy" id="5858"/>
    <lineage>
        <taxon>Eukaryota</taxon>
        <taxon>Sar</taxon>
        <taxon>Alveolata</taxon>
        <taxon>Apicomplexa</taxon>
        <taxon>Aconoidasida</taxon>
        <taxon>Haemosporida</taxon>
        <taxon>Plasmodiidae</taxon>
        <taxon>Plasmodium</taxon>
        <taxon>Plasmodium (Plasmodium)</taxon>
    </lineage>
</organism>
<keyword evidence="1" id="KW-0472">Membrane</keyword>
<name>A0A1C3KLQ5_PLAMA</name>
<evidence type="ECO:0000313" key="2">
    <source>
        <dbReference type="EMBL" id="SBT74931.1"/>
    </source>
</evidence>
<evidence type="ECO:0000313" key="3">
    <source>
        <dbReference type="Proteomes" id="UP000219799"/>
    </source>
</evidence>
<dbReference type="EMBL" id="LT594493">
    <property type="protein sequence ID" value="SBT74931.1"/>
    <property type="molecule type" value="Genomic_DNA"/>
</dbReference>
<proteinExistence type="predicted"/>
<dbReference type="Proteomes" id="UP000219799">
    <property type="component" value="Chromosome 5"/>
</dbReference>
<dbReference type="VEuPathDB" id="PlasmoDB:PmUG01_05026400"/>
<protein>
    <submittedName>
        <fullName evidence="2">Uncharacterized protein</fullName>
    </submittedName>
</protein>
<keyword evidence="1" id="KW-0812">Transmembrane</keyword>
<feature type="transmembrane region" description="Helical" evidence="1">
    <location>
        <begin position="127"/>
        <end position="148"/>
    </location>
</feature>